<dbReference type="InterPro" id="IPR052200">
    <property type="entry name" value="Protoporphyrinogen_IX_DH"/>
</dbReference>
<dbReference type="InterPro" id="IPR029039">
    <property type="entry name" value="Flavoprotein-like_sf"/>
</dbReference>
<dbReference type="GO" id="GO:0004729">
    <property type="term" value="F:oxygen-dependent protoporphyrinogen oxidase activity"/>
    <property type="evidence" value="ECO:0007669"/>
    <property type="project" value="InterPro"/>
</dbReference>
<dbReference type="GO" id="GO:0006782">
    <property type="term" value="P:protoporphyrinogen IX biosynthetic process"/>
    <property type="evidence" value="ECO:0007669"/>
    <property type="project" value="UniProtKB-UniRule"/>
</dbReference>
<dbReference type="GO" id="GO:0005886">
    <property type="term" value="C:plasma membrane"/>
    <property type="evidence" value="ECO:0007669"/>
    <property type="project" value="UniProtKB-SubCell"/>
</dbReference>
<comment type="similarity">
    <text evidence="7">Belongs to the HemG family.</text>
</comment>
<gene>
    <name evidence="9" type="primary">hemG_2</name>
    <name evidence="7" type="synonym">hemG</name>
    <name evidence="9" type="ORF">GCM10007894_27980</name>
</gene>
<dbReference type="Gene3D" id="3.40.50.360">
    <property type="match status" value="1"/>
</dbReference>
<evidence type="ECO:0000256" key="1">
    <source>
        <dbReference type="ARBA" id="ARBA00022630"/>
    </source>
</evidence>
<comment type="catalytic activity">
    <reaction evidence="7">
        <text>protoporphyrinogen IX + 3 a ubiquinone = protoporphyrin IX + 3 a ubiquinol</text>
        <dbReference type="Rhea" id="RHEA:63936"/>
        <dbReference type="Rhea" id="RHEA-COMP:9565"/>
        <dbReference type="Rhea" id="RHEA-COMP:9566"/>
        <dbReference type="ChEBI" id="CHEBI:16389"/>
        <dbReference type="ChEBI" id="CHEBI:17976"/>
        <dbReference type="ChEBI" id="CHEBI:57306"/>
        <dbReference type="ChEBI" id="CHEBI:57307"/>
    </reaction>
</comment>
<comment type="function">
    <text evidence="7">Catalyzes the 6-electron oxidation of protoporphyrinogen IX to form protoporphyrin IX; under anaerobic conditions uses menaquinone as an electron acceptor, under aerobic conditions uses ubiquinone as an electron acceptor.</text>
</comment>
<dbReference type="HAMAP" id="MF_00853">
    <property type="entry name" value="HemG"/>
    <property type="match status" value="1"/>
</dbReference>
<dbReference type="InterPro" id="IPR008254">
    <property type="entry name" value="Flavodoxin/NO_synth"/>
</dbReference>
<name>A0AA37U1Z2_9GAMM</name>
<keyword evidence="5" id="KW-0472">Membrane</keyword>
<dbReference type="PANTHER" id="PTHR38030:SF2">
    <property type="entry name" value="PROTOPORPHYRINOGEN IX DEHYDROGENASE [QUINONE]"/>
    <property type="match status" value="1"/>
</dbReference>
<dbReference type="InterPro" id="IPR026816">
    <property type="entry name" value="Flavodoxin_dom"/>
</dbReference>
<keyword evidence="2 7" id="KW-0288">FMN</keyword>
<keyword evidence="1 7" id="KW-0285">Flavoprotein</keyword>
<dbReference type="Pfam" id="PF12724">
    <property type="entry name" value="Flavodoxin_5"/>
    <property type="match status" value="1"/>
</dbReference>
<organism evidence="9 10">
    <name type="scientific">Paraferrimonas haliotis</name>
    <dbReference type="NCBI Taxonomy" id="2013866"/>
    <lineage>
        <taxon>Bacteria</taxon>
        <taxon>Pseudomonadati</taxon>
        <taxon>Pseudomonadota</taxon>
        <taxon>Gammaproteobacteria</taxon>
        <taxon>Alteromonadales</taxon>
        <taxon>Ferrimonadaceae</taxon>
        <taxon>Paraferrimonas</taxon>
    </lineage>
</organism>
<dbReference type="Proteomes" id="UP001157439">
    <property type="component" value="Unassembled WGS sequence"/>
</dbReference>
<accession>A0AA37U1Z2</accession>
<keyword evidence="7" id="KW-1003">Cell membrane</keyword>
<comment type="subcellular location">
    <subcellularLocation>
        <location evidence="7">Cell membrane</location>
        <topology evidence="7">Peripheral membrane protein</topology>
    </subcellularLocation>
</comment>
<comment type="caution">
    <text evidence="9">The sequence shown here is derived from an EMBL/GenBank/DDBJ whole genome shotgun (WGS) entry which is preliminary data.</text>
</comment>
<comment type="catalytic activity">
    <reaction evidence="7">
        <text>protoporphyrinogen IX + 3 a quinone = protoporphyrin IX + 3 a quinol</text>
        <dbReference type="Rhea" id="RHEA:65032"/>
        <dbReference type="ChEBI" id="CHEBI:24646"/>
        <dbReference type="ChEBI" id="CHEBI:57306"/>
        <dbReference type="ChEBI" id="CHEBI:57307"/>
        <dbReference type="ChEBI" id="CHEBI:132124"/>
        <dbReference type="EC" id="1.3.5.3"/>
    </reaction>
</comment>
<dbReference type="GO" id="GO:0010181">
    <property type="term" value="F:FMN binding"/>
    <property type="evidence" value="ECO:0007669"/>
    <property type="project" value="UniProtKB-UniRule"/>
</dbReference>
<evidence type="ECO:0000256" key="3">
    <source>
        <dbReference type="ARBA" id="ARBA00022741"/>
    </source>
</evidence>
<sequence length="179" mass="20717">MSRIVILYSSTDGHTKTISESIALEQQQLGHRVEIHALTAAPKLDEFDCILIGASIRYGKFQPSLFEFIRANQALLEQKNSGFFGVNVVARKPLKNRADTNPYMIKLFEQIDWQPAYKDVFAGRIDYPSYSVFDRVMIRFIMWITKGPTDTTQTYEFTDWQRVREFALRFVESKGSTDE</sequence>
<evidence type="ECO:0000259" key="8">
    <source>
        <dbReference type="PROSITE" id="PS50902"/>
    </source>
</evidence>
<reference evidence="9 10" key="1">
    <citation type="journal article" date="2014" name="Int. J. Syst. Evol. Microbiol.">
        <title>Complete genome sequence of Corynebacterium casei LMG S-19264T (=DSM 44701T), isolated from a smear-ripened cheese.</title>
        <authorList>
            <consortium name="US DOE Joint Genome Institute (JGI-PGF)"/>
            <person name="Walter F."/>
            <person name="Albersmeier A."/>
            <person name="Kalinowski J."/>
            <person name="Ruckert C."/>
        </authorList>
    </citation>
    <scope>NUCLEOTIDE SEQUENCE [LARGE SCALE GENOMIC DNA]</scope>
    <source>
        <strain evidence="9 10">NBRC 112785</strain>
    </source>
</reference>
<evidence type="ECO:0000256" key="7">
    <source>
        <dbReference type="HAMAP-Rule" id="MF_00853"/>
    </source>
</evidence>
<dbReference type="SUPFAM" id="SSF52218">
    <property type="entry name" value="Flavoproteins"/>
    <property type="match status" value="1"/>
</dbReference>
<dbReference type="PANTHER" id="PTHR38030">
    <property type="entry name" value="PROTOPORPHYRINOGEN IX DEHYDROGENASE [MENAQUINONE]"/>
    <property type="match status" value="1"/>
</dbReference>
<keyword evidence="3 7" id="KW-0547">Nucleotide-binding</keyword>
<dbReference type="NCBIfam" id="NF008316">
    <property type="entry name" value="PRK11104.1"/>
    <property type="match status" value="1"/>
</dbReference>
<evidence type="ECO:0000256" key="4">
    <source>
        <dbReference type="ARBA" id="ARBA00023002"/>
    </source>
</evidence>
<keyword evidence="10" id="KW-1185">Reference proteome</keyword>
<evidence type="ECO:0000256" key="2">
    <source>
        <dbReference type="ARBA" id="ARBA00022643"/>
    </source>
</evidence>
<comment type="pathway">
    <text evidence="7">Porphyrin-containing compound metabolism; protoporphyrin-IX biosynthesis; protoporphyrin-IX from protoporphyrinogen-IX: step 1/1.</text>
</comment>
<dbReference type="EC" id="1.3.5.3" evidence="7"/>
<comment type="catalytic activity">
    <reaction evidence="7">
        <text>protoporphyrinogen IX + 3 a menaquinone = protoporphyrin IX + 3 a menaquinol</text>
        <dbReference type="Rhea" id="RHEA:27409"/>
        <dbReference type="Rhea" id="RHEA-COMP:9537"/>
        <dbReference type="Rhea" id="RHEA-COMP:9539"/>
        <dbReference type="ChEBI" id="CHEBI:16374"/>
        <dbReference type="ChEBI" id="CHEBI:18151"/>
        <dbReference type="ChEBI" id="CHEBI:57306"/>
        <dbReference type="ChEBI" id="CHEBI:57307"/>
        <dbReference type="EC" id="1.3.5.3"/>
    </reaction>
</comment>
<keyword evidence="6 7" id="KW-0627">Porphyrin biosynthesis</keyword>
<protein>
    <recommendedName>
        <fullName evidence="7">Protoporphyrinogen IX dehydrogenase [quinone]</fullName>
        <ecNumber evidence="7">1.3.5.3</ecNumber>
    </recommendedName>
    <alternativeName>
        <fullName evidence="7">Protoporphyrinogen IX dehydrogenase [menaquinone]</fullName>
    </alternativeName>
    <alternativeName>
        <fullName evidence="7">Protoporphyrinogen IX dehydrogenase [ubiquinone]</fullName>
    </alternativeName>
    <alternativeName>
        <fullName evidence="7">Protoporphyrinogen oxidase</fullName>
        <shortName evidence="7">PPO</shortName>
    </alternativeName>
</protein>
<evidence type="ECO:0000313" key="9">
    <source>
        <dbReference type="EMBL" id="GLS84821.1"/>
    </source>
</evidence>
<proteinExistence type="inferred from homology"/>
<dbReference type="GO" id="GO:0070819">
    <property type="term" value="F:menaquinone-dependent protoporphyrinogen oxidase activity"/>
    <property type="evidence" value="ECO:0007669"/>
    <property type="project" value="UniProtKB-UniRule"/>
</dbReference>
<dbReference type="PROSITE" id="PS50902">
    <property type="entry name" value="FLAVODOXIN_LIKE"/>
    <property type="match status" value="1"/>
</dbReference>
<dbReference type="InterPro" id="IPR044264">
    <property type="entry name" value="HemG"/>
</dbReference>
<evidence type="ECO:0000313" key="10">
    <source>
        <dbReference type="Proteomes" id="UP001157439"/>
    </source>
</evidence>
<evidence type="ECO:0000256" key="6">
    <source>
        <dbReference type="ARBA" id="ARBA00023244"/>
    </source>
</evidence>
<dbReference type="EMBL" id="BSPO01000004">
    <property type="protein sequence ID" value="GLS84821.1"/>
    <property type="molecule type" value="Genomic_DNA"/>
</dbReference>
<evidence type="ECO:0000256" key="5">
    <source>
        <dbReference type="ARBA" id="ARBA00023136"/>
    </source>
</evidence>
<dbReference type="AlphaFoldDB" id="A0AA37U1Z2"/>
<dbReference type="RefSeq" id="WP_095499589.1">
    <property type="nucleotide sequence ID" value="NZ_BSPO01000004.1"/>
</dbReference>
<keyword evidence="4 7" id="KW-0560">Oxidoreductase</keyword>
<comment type="cofactor">
    <cofactor evidence="7">
        <name>FMN</name>
        <dbReference type="ChEBI" id="CHEBI:58210"/>
    </cofactor>
    <text evidence="7">Binds 1 FMN non-covalently per subunit.</text>
</comment>
<feature type="domain" description="Flavodoxin-like" evidence="8">
    <location>
        <begin position="4"/>
        <end position="179"/>
    </location>
</feature>